<sequence length="500" mass="54730">MLVCHKWYAIGSQAASLWMDIDCARHGAFAPVLLTRSLGAPIRLCGLLNPQTDNMLSAVVADNGPRVCELDLWVGSKLSHTTSILQSILAVDMPRLRILSVSRLGSGSANVNGLTVVADPDAPARFPALEAMLLGSFLFVPAHALPQLTHLHLAWLDDIDPSRILDLLRNTPALQVLDVIQSSEYTSPQQPVKPRWASVFLPRLHSVYLWSLASTTVHALMTHLEAPSLASVRLESIRAKSGALVSTPLIPDTLAARTVTRLAFDLNGVFSSFCAAFHGPDLSLSMDIKASGMQDTAQASRWAFDDFPAILSLSGVDELHFQAHVWPDAGADLLLHLAARMPAVSTLVVKHSRSTSTGDDDTEGLMDLARAVVALLSSDDPVLFPSLAHLELIVGDIPEGFCEILAPALAQRALDGRRLRKLRVRLDYAYQARLAMRWMFEAEPDYSGTGVYEHVDSVKIDKKKSIGRAGDEDGEELSNMVGWGEWRDSVQPARHEYWYR</sequence>
<dbReference type="AlphaFoldDB" id="A0A2G8S8B7"/>
<organism evidence="1 2">
    <name type="scientific">Ganoderma sinense ZZ0214-1</name>
    <dbReference type="NCBI Taxonomy" id="1077348"/>
    <lineage>
        <taxon>Eukaryota</taxon>
        <taxon>Fungi</taxon>
        <taxon>Dikarya</taxon>
        <taxon>Basidiomycota</taxon>
        <taxon>Agaricomycotina</taxon>
        <taxon>Agaricomycetes</taxon>
        <taxon>Polyporales</taxon>
        <taxon>Polyporaceae</taxon>
        <taxon>Ganoderma</taxon>
    </lineage>
</organism>
<dbReference type="EMBL" id="AYKW01000017">
    <property type="protein sequence ID" value="PIL30001.1"/>
    <property type="molecule type" value="Genomic_DNA"/>
</dbReference>
<dbReference type="Gene3D" id="3.80.10.10">
    <property type="entry name" value="Ribonuclease Inhibitor"/>
    <property type="match status" value="1"/>
</dbReference>
<evidence type="ECO:0008006" key="3">
    <source>
        <dbReference type="Google" id="ProtNLM"/>
    </source>
</evidence>
<name>A0A2G8S8B7_9APHY</name>
<evidence type="ECO:0000313" key="2">
    <source>
        <dbReference type="Proteomes" id="UP000230002"/>
    </source>
</evidence>
<protein>
    <recommendedName>
        <fullName evidence="3">F-box domain-containing protein</fullName>
    </recommendedName>
</protein>
<dbReference type="STRING" id="1077348.A0A2G8S8B7"/>
<accession>A0A2G8S8B7</accession>
<gene>
    <name evidence="1" type="ORF">GSI_07912</name>
</gene>
<reference evidence="1 2" key="1">
    <citation type="journal article" date="2015" name="Sci. Rep.">
        <title>Chromosome-level genome map provides insights into diverse defense mechanisms in the medicinal fungus Ganoderma sinense.</title>
        <authorList>
            <person name="Zhu Y."/>
            <person name="Xu J."/>
            <person name="Sun C."/>
            <person name="Zhou S."/>
            <person name="Xu H."/>
            <person name="Nelson D.R."/>
            <person name="Qian J."/>
            <person name="Song J."/>
            <person name="Luo H."/>
            <person name="Xiang L."/>
            <person name="Li Y."/>
            <person name="Xu Z."/>
            <person name="Ji A."/>
            <person name="Wang L."/>
            <person name="Lu S."/>
            <person name="Hayward A."/>
            <person name="Sun W."/>
            <person name="Li X."/>
            <person name="Schwartz D.C."/>
            <person name="Wang Y."/>
            <person name="Chen S."/>
        </authorList>
    </citation>
    <scope>NUCLEOTIDE SEQUENCE [LARGE SCALE GENOMIC DNA]</scope>
    <source>
        <strain evidence="1 2">ZZ0214-1</strain>
    </source>
</reference>
<comment type="caution">
    <text evidence="1">The sequence shown here is derived from an EMBL/GenBank/DDBJ whole genome shotgun (WGS) entry which is preliminary data.</text>
</comment>
<dbReference type="InterPro" id="IPR032675">
    <property type="entry name" value="LRR_dom_sf"/>
</dbReference>
<dbReference type="SUPFAM" id="SSF52047">
    <property type="entry name" value="RNI-like"/>
    <property type="match status" value="1"/>
</dbReference>
<dbReference type="Proteomes" id="UP000230002">
    <property type="component" value="Unassembled WGS sequence"/>
</dbReference>
<proteinExistence type="predicted"/>
<keyword evidence="2" id="KW-1185">Reference proteome</keyword>
<evidence type="ECO:0000313" key="1">
    <source>
        <dbReference type="EMBL" id="PIL30001.1"/>
    </source>
</evidence>
<dbReference type="OrthoDB" id="2764078at2759"/>